<dbReference type="PANTHER" id="PTHR32502:SF3">
    <property type="entry name" value="D-GALACTOSAMINE-6-PHOSPHATE DEAMINASE AGAS-RELATED"/>
    <property type="match status" value="1"/>
</dbReference>
<dbReference type="GO" id="GO:0016787">
    <property type="term" value="F:hydrolase activity"/>
    <property type="evidence" value="ECO:0007669"/>
    <property type="project" value="UniProtKB-KW"/>
</dbReference>
<dbReference type="CDD" id="cd05010">
    <property type="entry name" value="SIS_AgaS_like"/>
    <property type="match status" value="1"/>
</dbReference>
<evidence type="ECO:0000256" key="3">
    <source>
        <dbReference type="ARBA" id="ARBA00022801"/>
    </source>
</evidence>
<comment type="similarity">
    <text evidence="1">Belongs to the SIS family. AgaS subfamily.</text>
</comment>
<evidence type="ECO:0000256" key="2">
    <source>
        <dbReference type="ARBA" id="ARBA00022737"/>
    </source>
</evidence>
<evidence type="ECO:0000256" key="4">
    <source>
        <dbReference type="ARBA" id="ARBA00029292"/>
    </source>
</evidence>
<keyword evidence="7" id="KW-1185">Reference proteome</keyword>
<protein>
    <submittedName>
        <fullName evidence="6">SIS domain-containing protein</fullName>
    </submittedName>
</protein>
<dbReference type="Pfam" id="PF01380">
    <property type="entry name" value="SIS"/>
    <property type="match status" value="2"/>
</dbReference>
<comment type="caution">
    <text evidence="6">The sequence shown here is derived from an EMBL/GenBank/DDBJ whole genome shotgun (WGS) entry which is preliminary data.</text>
</comment>
<dbReference type="PROSITE" id="PS51464">
    <property type="entry name" value="SIS"/>
    <property type="match status" value="2"/>
</dbReference>
<keyword evidence="2" id="KW-0677">Repeat</keyword>
<dbReference type="OrthoDB" id="9779207at2"/>
<dbReference type="AlphaFoldDB" id="A0A398B5T3"/>
<feature type="domain" description="SIS" evidence="5">
    <location>
        <begin position="45"/>
        <end position="202"/>
    </location>
</feature>
<dbReference type="GO" id="GO:0005886">
    <property type="term" value="C:plasma membrane"/>
    <property type="evidence" value="ECO:0007669"/>
    <property type="project" value="TreeGrafter"/>
</dbReference>
<dbReference type="Gene3D" id="3.40.50.10490">
    <property type="entry name" value="Glucose-6-phosphate isomerase like protein, domain 1"/>
    <property type="match status" value="2"/>
</dbReference>
<gene>
    <name evidence="6" type="ORF">D1970_11240</name>
</gene>
<dbReference type="GO" id="GO:1901135">
    <property type="term" value="P:carbohydrate derivative metabolic process"/>
    <property type="evidence" value="ECO:0007669"/>
    <property type="project" value="InterPro"/>
</dbReference>
<evidence type="ECO:0000313" key="6">
    <source>
        <dbReference type="EMBL" id="RID84911.1"/>
    </source>
</evidence>
<evidence type="ECO:0000256" key="1">
    <source>
        <dbReference type="ARBA" id="ARBA00007748"/>
    </source>
</evidence>
<feature type="domain" description="SIS" evidence="5">
    <location>
        <begin position="221"/>
        <end position="369"/>
    </location>
</feature>
<name>A0A398B5T3_9BACI</name>
<evidence type="ECO:0000259" key="5">
    <source>
        <dbReference type="PROSITE" id="PS51464"/>
    </source>
</evidence>
<dbReference type="InterPro" id="IPR050303">
    <property type="entry name" value="GatZ_KbaZ_carbometab"/>
</dbReference>
<dbReference type="InterPro" id="IPR001347">
    <property type="entry name" value="SIS_dom"/>
</dbReference>
<dbReference type="SUPFAM" id="SSF53697">
    <property type="entry name" value="SIS domain"/>
    <property type="match status" value="1"/>
</dbReference>
<comment type="catalytic activity">
    <reaction evidence="4">
        <text>D-galactosamine 6-phosphate + H2O = D-tagatopyranose 1-phosphate + NH4(+)</text>
        <dbReference type="Rhea" id="RHEA:47680"/>
        <dbReference type="ChEBI" id="CHEBI:15377"/>
        <dbReference type="ChEBI" id="CHEBI:28938"/>
        <dbReference type="ChEBI" id="CHEBI:71674"/>
        <dbReference type="ChEBI" id="CHEBI:138150"/>
    </reaction>
</comment>
<accession>A0A398B5T3</accession>
<dbReference type="InterPro" id="IPR035464">
    <property type="entry name" value="SIS_AgaS"/>
</dbReference>
<dbReference type="CDD" id="cd05008">
    <property type="entry name" value="SIS_GlmS_GlmD_1"/>
    <property type="match status" value="1"/>
</dbReference>
<dbReference type="RefSeq" id="WP_119112964.1">
    <property type="nucleotide sequence ID" value="NZ_CBCSEO010000011.1"/>
</dbReference>
<dbReference type="PANTHER" id="PTHR32502">
    <property type="entry name" value="N-ACETYLGALACTOSAMINE PERMEASE II COMPONENT-RELATED"/>
    <property type="match status" value="1"/>
</dbReference>
<keyword evidence="3" id="KW-0378">Hydrolase</keyword>
<dbReference type="Proteomes" id="UP000265816">
    <property type="component" value="Unassembled WGS sequence"/>
</dbReference>
<dbReference type="GO" id="GO:0097367">
    <property type="term" value="F:carbohydrate derivative binding"/>
    <property type="evidence" value="ECO:0007669"/>
    <property type="project" value="InterPro"/>
</dbReference>
<sequence>MFTLSNEKLTSLGATITTTEIKQQPGLWDQTYSLYTKKHAEIHAFLKKLSKQHDRIRVIFTGAGTSAYVGDTVLPYLKGRVDEKQWEMQSIPTTTLVSNPYEFLKAEIPTLLVSFARSGNSPESVAAVELAEQIVKNFYQLTITCAKEGELAKRAKDDDHNLLLLMPEGANDQGFAMTGSYTCMTLTALLVFDSLLAEEKGEIVQTICQIGDSVLSREEDIKKIIERDFDRIIYLGSGSFEGVAREAQLKILELTAGKIVTAFDSSLGFRHGPKSFVNEKALVFVFVSNHPYTRQYDHDMLVELQRDNIASYICAVEVDGKMNYDGNTFLFVEKAQSIPDAYLALPFVMIGQAISLLASIKVGNTPDTPSPTGTVNRVVKGVTIHKYNH</sequence>
<dbReference type="GO" id="GO:0009401">
    <property type="term" value="P:phosphoenolpyruvate-dependent sugar phosphotransferase system"/>
    <property type="evidence" value="ECO:0007669"/>
    <property type="project" value="TreeGrafter"/>
</dbReference>
<dbReference type="InterPro" id="IPR035466">
    <property type="entry name" value="GlmS/AgaS_SIS"/>
</dbReference>
<reference evidence="6 7" key="1">
    <citation type="submission" date="2018-08" db="EMBL/GenBank/DDBJ databases">
        <title>Bacillus jemisoniae sp. nov., Bacillus chryseoplanitiae sp. nov., Bacillus resnikiae sp. nov., and Bacillus frankliniae sp. nov., isolated from Viking spacecraft and associated surfaces.</title>
        <authorList>
            <person name="Seuylemezian A."/>
            <person name="Vaishampayan P."/>
        </authorList>
    </citation>
    <scope>NUCLEOTIDE SEQUENCE [LARGE SCALE GENOMIC DNA]</scope>
    <source>
        <strain evidence="6 7">JJ-247</strain>
    </source>
</reference>
<dbReference type="InterPro" id="IPR046348">
    <property type="entry name" value="SIS_dom_sf"/>
</dbReference>
<organism evidence="6 7">
    <name type="scientific">Mesobacillus zeae</name>
    <dbReference type="NCBI Taxonomy" id="1917180"/>
    <lineage>
        <taxon>Bacteria</taxon>
        <taxon>Bacillati</taxon>
        <taxon>Bacillota</taxon>
        <taxon>Bacilli</taxon>
        <taxon>Bacillales</taxon>
        <taxon>Bacillaceae</taxon>
        <taxon>Mesobacillus</taxon>
    </lineage>
</organism>
<evidence type="ECO:0000313" key="7">
    <source>
        <dbReference type="Proteomes" id="UP000265816"/>
    </source>
</evidence>
<proteinExistence type="inferred from homology"/>
<dbReference type="EMBL" id="QWVT01000018">
    <property type="protein sequence ID" value="RID84911.1"/>
    <property type="molecule type" value="Genomic_DNA"/>
</dbReference>